<dbReference type="OrthoDB" id="2580323at2759"/>
<sequence>MRACTARILGLCALASPVAGSYIGSMSPGAKQMFTESMNWMDNYYDADAGYLYDFSAGTALRHETRSSVWYALGLLARNEGTDAAEAEKIIKNTISGQYTVESEEWFGNYQQEPEEPYVGSPAYPATIYGSWDPNWRGFIGTTLIIAMEEFPHLLAKDTQKLILASLHKATLGDSYRFGHLDKALDNLYPAYSNPSIMRAFASGWTGRRLGETNMTAAGEKYAQEVIDLFNEQNTLSEFNSGTYTGVSLFGLILWSKYLPKDSVMTKNGPRMIKFTWEAVSELWHPGLKNMAGPWDRSYGYDMNRYLSLMALWFWPLIGKDQAGLISKPQVMSHAADYAWAPVFAVLADKHKSLIPKNILKSLSKFGGEHTFTTSTRSPPFDNSPRYFTTWLSDKITIGAESFDEIVVGGPARSPESFNPAVIQWDTGSEISFISESRERNADVQCPQLYPTEMALDVKVNPWNLTLSYPYGNSSSIFTLVVGTFANKRTISGWEDVQGLDVTVSGNVNEAYELSFGGSYGGSNEPIRDFEYWNFTYSMPPGFTGVPTAVLDVQLLEN</sequence>
<evidence type="ECO:0000313" key="2">
    <source>
        <dbReference type="EMBL" id="KPM42105.1"/>
    </source>
</evidence>
<comment type="caution">
    <text evidence="2">The sequence shown here is derived from an EMBL/GenBank/DDBJ whole genome shotgun (WGS) entry which is preliminary data.</text>
</comment>
<dbReference type="EMBL" id="LKCW01000054">
    <property type="protein sequence ID" value="KPM42105.1"/>
    <property type="molecule type" value="Genomic_DNA"/>
</dbReference>
<name>A0A0P7BL97_9HYPO</name>
<keyword evidence="3" id="KW-1185">Reference proteome</keyword>
<gene>
    <name evidence="2" type="ORF">AK830_g4452</name>
</gene>
<reference evidence="2 3" key="1">
    <citation type="submission" date="2015-09" db="EMBL/GenBank/DDBJ databases">
        <title>Draft genome of a European isolate of the apple canker pathogen Neonectria ditissima.</title>
        <authorList>
            <person name="Gomez-Cortecero A."/>
            <person name="Harrison R.J."/>
            <person name="Armitage A.D."/>
        </authorList>
    </citation>
    <scope>NUCLEOTIDE SEQUENCE [LARGE SCALE GENOMIC DNA]</scope>
    <source>
        <strain evidence="2 3">R09/05</strain>
    </source>
</reference>
<feature type="chain" id="PRO_5006135945" evidence="1">
    <location>
        <begin position="21"/>
        <end position="558"/>
    </location>
</feature>
<dbReference type="PANTHER" id="PTHR40616:SF1">
    <property type="entry name" value="LINALOOL DEHYDRATASE_ISOMERASE DOMAIN-CONTAINING PROTEIN"/>
    <property type="match status" value="1"/>
</dbReference>
<accession>A0A0P7BL97</accession>
<organism evidence="2 3">
    <name type="scientific">Neonectria ditissima</name>
    <dbReference type="NCBI Taxonomy" id="78410"/>
    <lineage>
        <taxon>Eukaryota</taxon>
        <taxon>Fungi</taxon>
        <taxon>Dikarya</taxon>
        <taxon>Ascomycota</taxon>
        <taxon>Pezizomycotina</taxon>
        <taxon>Sordariomycetes</taxon>
        <taxon>Hypocreomycetidae</taxon>
        <taxon>Hypocreales</taxon>
        <taxon>Nectriaceae</taxon>
        <taxon>Neonectria</taxon>
    </lineage>
</organism>
<dbReference type="Proteomes" id="UP000050424">
    <property type="component" value="Unassembled WGS sequence"/>
</dbReference>
<protein>
    <submittedName>
        <fullName evidence="2">Uncharacterized protein</fullName>
    </submittedName>
</protein>
<feature type="signal peptide" evidence="1">
    <location>
        <begin position="1"/>
        <end position="20"/>
    </location>
</feature>
<evidence type="ECO:0000313" key="3">
    <source>
        <dbReference type="Proteomes" id="UP000050424"/>
    </source>
</evidence>
<proteinExistence type="predicted"/>
<evidence type="ECO:0000256" key="1">
    <source>
        <dbReference type="SAM" id="SignalP"/>
    </source>
</evidence>
<keyword evidence="1" id="KW-0732">Signal</keyword>
<dbReference type="PANTHER" id="PTHR40616">
    <property type="entry name" value="LINALOOL DEHYDRATASE_ISOMERASE DOMAIN-CONTAINING PROTEIN"/>
    <property type="match status" value="1"/>
</dbReference>
<dbReference type="AlphaFoldDB" id="A0A0P7BL97"/>